<proteinExistence type="predicted"/>
<sequence>MALPYIVFQPQAFELCPRKVAASSGDMRKALGICRSSNVRVDHMATALSKAYKSPIVDTIQSLPQHQQVFDTKGCKTPKSEKSIISDNVAHHHDSATQEFIH</sequence>
<gene>
    <name evidence="1" type="ORF">L2E82_14745</name>
</gene>
<protein>
    <submittedName>
        <fullName evidence="1">Uncharacterized protein</fullName>
    </submittedName>
</protein>
<evidence type="ECO:0000313" key="1">
    <source>
        <dbReference type="EMBL" id="KAI3764732.1"/>
    </source>
</evidence>
<accession>A0ACB9F0U6</accession>
<comment type="caution">
    <text evidence="1">The sequence shown here is derived from an EMBL/GenBank/DDBJ whole genome shotgun (WGS) entry which is preliminary data.</text>
</comment>
<name>A0ACB9F0U6_CICIN</name>
<reference evidence="2" key="1">
    <citation type="journal article" date="2022" name="Mol. Ecol. Resour.">
        <title>The genomes of chicory, endive, great burdock and yacon provide insights into Asteraceae palaeo-polyploidization history and plant inulin production.</title>
        <authorList>
            <person name="Fan W."/>
            <person name="Wang S."/>
            <person name="Wang H."/>
            <person name="Wang A."/>
            <person name="Jiang F."/>
            <person name="Liu H."/>
            <person name="Zhao H."/>
            <person name="Xu D."/>
            <person name="Zhang Y."/>
        </authorList>
    </citation>
    <scope>NUCLEOTIDE SEQUENCE [LARGE SCALE GENOMIC DNA]</scope>
    <source>
        <strain evidence="2">cv. Punajuju</strain>
    </source>
</reference>
<reference evidence="1 2" key="2">
    <citation type="journal article" date="2022" name="Mol. Ecol. Resour.">
        <title>The genomes of chicory, endive, great burdock and yacon provide insights into Asteraceae paleo-polyploidization history and plant inulin production.</title>
        <authorList>
            <person name="Fan W."/>
            <person name="Wang S."/>
            <person name="Wang H."/>
            <person name="Wang A."/>
            <person name="Jiang F."/>
            <person name="Liu H."/>
            <person name="Zhao H."/>
            <person name="Xu D."/>
            <person name="Zhang Y."/>
        </authorList>
    </citation>
    <scope>NUCLEOTIDE SEQUENCE [LARGE SCALE GENOMIC DNA]</scope>
    <source>
        <strain evidence="2">cv. Punajuju</strain>
        <tissue evidence="1">Leaves</tissue>
    </source>
</reference>
<dbReference type="EMBL" id="CM042011">
    <property type="protein sequence ID" value="KAI3764732.1"/>
    <property type="molecule type" value="Genomic_DNA"/>
</dbReference>
<dbReference type="Proteomes" id="UP001055811">
    <property type="component" value="Linkage Group LG03"/>
</dbReference>
<evidence type="ECO:0000313" key="2">
    <source>
        <dbReference type="Proteomes" id="UP001055811"/>
    </source>
</evidence>
<organism evidence="1 2">
    <name type="scientific">Cichorium intybus</name>
    <name type="common">Chicory</name>
    <dbReference type="NCBI Taxonomy" id="13427"/>
    <lineage>
        <taxon>Eukaryota</taxon>
        <taxon>Viridiplantae</taxon>
        <taxon>Streptophyta</taxon>
        <taxon>Embryophyta</taxon>
        <taxon>Tracheophyta</taxon>
        <taxon>Spermatophyta</taxon>
        <taxon>Magnoliopsida</taxon>
        <taxon>eudicotyledons</taxon>
        <taxon>Gunneridae</taxon>
        <taxon>Pentapetalae</taxon>
        <taxon>asterids</taxon>
        <taxon>campanulids</taxon>
        <taxon>Asterales</taxon>
        <taxon>Asteraceae</taxon>
        <taxon>Cichorioideae</taxon>
        <taxon>Cichorieae</taxon>
        <taxon>Cichoriinae</taxon>
        <taxon>Cichorium</taxon>
    </lineage>
</organism>
<keyword evidence="2" id="KW-1185">Reference proteome</keyword>